<dbReference type="GO" id="GO:0016746">
    <property type="term" value="F:acyltransferase activity"/>
    <property type="evidence" value="ECO:0007669"/>
    <property type="project" value="UniProtKB-KW"/>
</dbReference>
<reference evidence="5 6" key="1">
    <citation type="submission" date="2022-07" db="EMBL/GenBank/DDBJ databases">
        <authorList>
            <person name="Phongsopitanun W."/>
            <person name="Tanasupawat S."/>
        </authorList>
    </citation>
    <scope>NUCLEOTIDE SEQUENCE [LARGE SCALE GENOMIC DNA]</scope>
    <source>
        <strain evidence="5 6">RCU-064</strain>
    </source>
</reference>
<keyword evidence="6" id="KW-1185">Reference proteome</keyword>
<keyword evidence="2" id="KW-0511">Multifunctional enzyme</keyword>
<dbReference type="InterPro" id="IPR050091">
    <property type="entry name" value="PKS_NRPS_Biosynth_Enz"/>
</dbReference>
<comment type="caution">
    <text evidence="5">The sequence shown here is derived from an EMBL/GenBank/DDBJ whole genome shotgun (WGS) entry which is preliminary data.</text>
</comment>
<evidence type="ECO:0000256" key="1">
    <source>
        <dbReference type="ARBA" id="ARBA00022679"/>
    </source>
</evidence>
<dbReference type="Proteomes" id="UP001204746">
    <property type="component" value="Unassembled WGS sequence"/>
</dbReference>
<evidence type="ECO:0000313" key="5">
    <source>
        <dbReference type="EMBL" id="MCQ8195629.1"/>
    </source>
</evidence>
<dbReference type="EMBL" id="JANIAA010000191">
    <property type="protein sequence ID" value="MCQ8195629.1"/>
    <property type="molecule type" value="Genomic_DNA"/>
</dbReference>
<dbReference type="Gene3D" id="3.30.70.3290">
    <property type="match status" value="1"/>
</dbReference>
<dbReference type="SUPFAM" id="SSF52151">
    <property type="entry name" value="FabD/lysophospholipase-like"/>
    <property type="match status" value="1"/>
</dbReference>
<feature type="domain" description="Malonyl-CoA:ACP transacylase (MAT)" evidence="4">
    <location>
        <begin position="1"/>
        <end position="224"/>
    </location>
</feature>
<feature type="non-terminal residue" evidence="5">
    <location>
        <position position="1"/>
    </location>
</feature>
<sequence length="269" mass="28637">LWRSYGVEPSAVIGHSQGEIAAACVAGALSLEDAARVVALRSQAIRALSGRGGMVSVSLPVEAVRERLAVWGERLSVAAVNGPSAVVVSGDADALDELLAACEAEEIRARRIPVDYASHSAHVESIEDEIRRTLAGIAPRSSSVPFYSTVTGGVLDTTEMDAGYWYRNLRGTVRFDETVRVLLDEGFQTFVEASAHPVLTMGIEQTAEDHGTPVAAIGSLRRDEGGPDRFLTSLAEAHVGGIAVDWRTVFAGTGAQPVELPTYAFQHQR</sequence>
<dbReference type="SMART" id="SM00827">
    <property type="entry name" value="PKS_AT"/>
    <property type="match status" value="1"/>
</dbReference>
<name>A0ABT1VFP6_9ACTN</name>
<accession>A0ABT1VFP6</accession>
<dbReference type="PANTHER" id="PTHR43775">
    <property type="entry name" value="FATTY ACID SYNTHASE"/>
    <property type="match status" value="1"/>
</dbReference>
<dbReference type="InterPro" id="IPR014043">
    <property type="entry name" value="Acyl_transferase_dom"/>
</dbReference>
<protein>
    <submittedName>
        <fullName evidence="5">Acyltransferase domain-containing protein</fullName>
    </submittedName>
</protein>
<dbReference type="InterPro" id="IPR016035">
    <property type="entry name" value="Acyl_Trfase/lysoPLipase"/>
</dbReference>
<keyword evidence="1" id="KW-0808">Transferase</keyword>
<dbReference type="InterPro" id="IPR016036">
    <property type="entry name" value="Malonyl_transacylase_ACP-bd"/>
</dbReference>
<evidence type="ECO:0000256" key="3">
    <source>
        <dbReference type="ARBA" id="ARBA00023315"/>
    </source>
</evidence>
<gene>
    <name evidence="5" type="ORF">NP777_47005</name>
</gene>
<dbReference type="InterPro" id="IPR001227">
    <property type="entry name" value="Ac_transferase_dom_sf"/>
</dbReference>
<evidence type="ECO:0000259" key="4">
    <source>
        <dbReference type="SMART" id="SM00827"/>
    </source>
</evidence>
<evidence type="ECO:0000256" key="2">
    <source>
        <dbReference type="ARBA" id="ARBA00023268"/>
    </source>
</evidence>
<dbReference type="Pfam" id="PF00698">
    <property type="entry name" value="Acyl_transf_1"/>
    <property type="match status" value="1"/>
</dbReference>
<dbReference type="RefSeq" id="WP_256656343.1">
    <property type="nucleotide sequence ID" value="NZ_JANIAA010000191.1"/>
</dbReference>
<proteinExistence type="predicted"/>
<feature type="non-terminal residue" evidence="5">
    <location>
        <position position="269"/>
    </location>
</feature>
<dbReference type="PANTHER" id="PTHR43775:SF51">
    <property type="entry name" value="INACTIVE PHENOLPHTHIOCEROL SYNTHESIS POLYKETIDE SYNTHASE TYPE I PKS1-RELATED"/>
    <property type="match status" value="1"/>
</dbReference>
<evidence type="ECO:0000313" key="6">
    <source>
        <dbReference type="Proteomes" id="UP001204746"/>
    </source>
</evidence>
<dbReference type="SUPFAM" id="SSF55048">
    <property type="entry name" value="Probable ACP-binding domain of malonyl-CoA ACP transacylase"/>
    <property type="match status" value="1"/>
</dbReference>
<organism evidence="5 6">
    <name type="scientific">Streptomyces rugosispiralis</name>
    <dbReference type="NCBI Taxonomy" id="2967341"/>
    <lineage>
        <taxon>Bacteria</taxon>
        <taxon>Bacillati</taxon>
        <taxon>Actinomycetota</taxon>
        <taxon>Actinomycetes</taxon>
        <taxon>Kitasatosporales</taxon>
        <taxon>Streptomycetaceae</taxon>
        <taxon>Streptomyces</taxon>
    </lineage>
</organism>
<keyword evidence="3 5" id="KW-0012">Acyltransferase</keyword>
<dbReference type="Gene3D" id="3.40.366.10">
    <property type="entry name" value="Malonyl-Coenzyme A Acyl Carrier Protein, domain 2"/>
    <property type="match status" value="1"/>
</dbReference>